<dbReference type="NCBIfam" id="TIGR02595">
    <property type="entry name" value="PEP_CTERM"/>
    <property type="match status" value="1"/>
</dbReference>
<dbReference type="InterPro" id="IPR013424">
    <property type="entry name" value="Ice-binding_C"/>
</dbReference>
<feature type="chain" id="PRO_5030584336" description="Ice-binding protein C-terminal domain-containing protein" evidence="1">
    <location>
        <begin position="23"/>
        <end position="184"/>
    </location>
</feature>
<feature type="signal peptide" evidence="1">
    <location>
        <begin position="1"/>
        <end position="22"/>
    </location>
</feature>
<dbReference type="AlphaFoldDB" id="A0A7W8N256"/>
<proteinExistence type="predicted"/>
<keyword evidence="1" id="KW-0732">Signal</keyword>
<evidence type="ECO:0000313" key="4">
    <source>
        <dbReference type="Proteomes" id="UP000569092"/>
    </source>
</evidence>
<dbReference type="EMBL" id="JACHDZ010000001">
    <property type="protein sequence ID" value="MBB5342694.1"/>
    <property type="molecule type" value="Genomic_DNA"/>
</dbReference>
<gene>
    <name evidence="3" type="ORF">HDF10_000644</name>
</gene>
<sequence>MRNFVFPLLLCSAFVLPSAAHADAIDDFVLTGIYGNSNVITFSLPASPPGSGNNCPPSSPSCVPQYLLSFNAFAPVTFNGVTTDEELTFLTGRAGGGFYLHPTPQSSLRYFGPTLFVLNGEDPTFVPGTYGVFSEGALAPPLPYSLTITPETTAPTPEPSTLALFGTGLAGLIEFARTRKRRLS</sequence>
<organism evidence="3 4">
    <name type="scientific">Tunturiibacter lichenicola</name>
    <dbReference type="NCBI Taxonomy" id="2051959"/>
    <lineage>
        <taxon>Bacteria</taxon>
        <taxon>Pseudomonadati</taxon>
        <taxon>Acidobacteriota</taxon>
        <taxon>Terriglobia</taxon>
        <taxon>Terriglobales</taxon>
        <taxon>Acidobacteriaceae</taxon>
        <taxon>Tunturiibacter</taxon>
    </lineage>
</organism>
<comment type="caution">
    <text evidence="3">The sequence shown here is derived from an EMBL/GenBank/DDBJ whole genome shotgun (WGS) entry which is preliminary data.</text>
</comment>
<protein>
    <recommendedName>
        <fullName evidence="2">Ice-binding protein C-terminal domain-containing protein</fullName>
    </recommendedName>
</protein>
<dbReference type="Proteomes" id="UP000569092">
    <property type="component" value="Unassembled WGS sequence"/>
</dbReference>
<evidence type="ECO:0000313" key="3">
    <source>
        <dbReference type="EMBL" id="MBB5342694.1"/>
    </source>
</evidence>
<name>A0A7W8N256_9BACT</name>
<dbReference type="Pfam" id="PF07589">
    <property type="entry name" value="PEP-CTERM"/>
    <property type="match status" value="1"/>
</dbReference>
<feature type="domain" description="Ice-binding protein C-terminal" evidence="2">
    <location>
        <begin position="155"/>
        <end position="180"/>
    </location>
</feature>
<accession>A0A7W8N256</accession>
<evidence type="ECO:0000256" key="1">
    <source>
        <dbReference type="SAM" id="SignalP"/>
    </source>
</evidence>
<reference evidence="3 4" key="1">
    <citation type="submission" date="2020-08" db="EMBL/GenBank/DDBJ databases">
        <title>Genomic Encyclopedia of Type Strains, Phase IV (KMG-V): Genome sequencing to study the core and pangenomes of soil and plant-associated prokaryotes.</title>
        <authorList>
            <person name="Whitman W."/>
        </authorList>
    </citation>
    <scope>NUCLEOTIDE SEQUENCE [LARGE SCALE GENOMIC DNA]</scope>
    <source>
        <strain evidence="3 4">M8US30</strain>
    </source>
</reference>
<evidence type="ECO:0000259" key="2">
    <source>
        <dbReference type="Pfam" id="PF07589"/>
    </source>
</evidence>